<feature type="compositionally biased region" description="Low complexity" evidence="1">
    <location>
        <begin position="115"/>
        <end position="128"/>
    </location>
</feature>
<dbReference type="EMBL" id="ML976984">
    <property type="protein sequence ID" value="KAF1959936.1"/>
    <property type="molecule type" value="Genomic_DNA"/>
</dbReference>
<evidence type="ECO:0000313" key="3">
    <source>
        <dbReference type="Proteomes" id="UP000800035"/>
    </source>
</evidence>
<accession>A0A6A5UAP7</accession>
<protein>
    <submittedName>
        <fullName evidence="2">Uncharacterized protein</fullName>
    </submittedName>
</protein>
<keyword evidence="3" id="KW-1185">Reference proteome</keyword>
<organism evidence="2 3">
    <name type="scientific">Byssothecium circinans</name>
    <dbReference type="NCBI Taxonomy" id="147558"/>
    <lineage>
        <taxon>Eukaryota</taxon>
        <taxon>Fungi</taxon>
        <taxon>Dikarya</taxon>
        <taxon>Ascomycota</taxon>
        <taxon>Pezizomycotina</taxon>
        <taxon>Dothideomycetes</taxon>
        <taxon>Pleosporomycetidae</taxon>
        <taxon>Pleosporales</taxon>
        <taxon>Massarineae</taxon>
        <taxon>Massarinaceae</taxon>
        <taxon>Byssothecium</taxon>
    </lineage>
</organism>
<evidence type="ECO:0000313" key="2">
    <source>
        <dbReference type="EMBL" id="KAF1959936.1"/>
    </source>
</evidence>
<dbReference type="AlphaFoldDB" id="A0A6A5UAP7"/>
<evidence type="ECO:0000256" key="1">
    <source>
        <dbReference type="SAM" id="MobiDB-lite"/>
    </source>
</evidence>
<feature type="compositionally biased region" description="Basic and acidic residues" evidence="1">
    <location>
        <begin position="136"/>
        <end position="149"/>
    </location>
</feature>
<feature type="region of interest" description="Disordered" evidence="1">
    <location>
        <begin position="108"/>
        <end position="201"/>
    </location>
</feature>
<proteinExistence type="predicted"/>
<dbReference type="Proteomes" id="UP000800035">
    <property type="component" value="Unassembled WGS sequence"/>
</dbReference>
<sequence length="415" mass="46764">MFQPAVGDYVLVERRGTRQPLWPGILIPQDLIPASSSAPSYHHTVLLIKEVPEVHYAPTRELHQLDDMFPNPDELTDTNGLREAYELLHRALGSDLDPLDYWRMMTQSDKRQEASPSSLDSSSGSDSSEATDDSDQDMREAKRQSLVEKKRTRKTPFPTPSESPPYPAKRSRAHDTPRSGGIRDSTVAGPSKPNRPRIEKADVIEGDITQSGAFVEFLVGPDKKSFIIPKTEIDIRSYFSNLHHGLMRAKGVSGWTIDLPALPTLDPDDFSHAADFLMTGDFGLRIIADENRDQAFAECVSAWEVADALGMEDLLEYIACKMEHVMPWTSSEVLAFVAIVYRTSGAPLDGHERMKGLLTDFMADNWHEMVREFGVGLWRRVWRVPELERDVLGKVAVRAQRRMDAEEAMDWEEEG</sequence>
<name>A0A6A5UAP7_9PLEO</name>
<gene>
    <name evidence="2" type="ORF">CC80DRAFT_591082</name>
</gene>
<dbReference type="OrthoDB" id="3767798at2759"/>
<feature type="compositionally biased region" description="Pro residues" evidence="1">
    <location>
        <begin position="157"/>
        <end position="167"/>
    </location>
</feature>
<reference evidence="2" key="1">
    <citation type="journal article" date="2020" name="Stud. Mycol.">
        <title>101 Dothideomycetes genomes: a test case for predicting lifestyles and emergence of pathogens.</title>
        <authorList>
            <person name="Haridas S."/>
            <person name="Albert R."/>
            <person name="Binder M."/>
            <person name="Bloem J."/>
            <person name="Labutti K."/>
            <person name="Salamov A."/>
            <person name="Andreopoulos B."/>
            <person name="Baker S."/>
            <person name="Barry K."/>
            <person name="Bills G."/>
            <person name="Bluhm B."/>
            <person name="Cannon C."/>
            <person name="Castanera R."/>
            <person name="Culley D."/>
            <person name="Daum C."/>
            <person name="Ezra D."/>
            <person name="Gonzalez J."/>
            <person name="Henrissat B."/>
            <person name="Kuo A."/>
            <person name="Liang C."/>
            <person name="Lipzen A."/>
            <person name="Lutzoni F."/>
            <person name="Magnuson J."/>
            <person name="Mondo S."/>
            <person name="Nolan M."/>
            <person name="Ohm R."/>
            <person name="Pangilinan J."/>
            <person name="Park H.-J."/>
            <person name="Ramirez L."/>
            <person name="Alfaro M."/>
            <person name="Sun H."/>
            <person name="Tritt A."/>
            <person name="Yoshinaga Y."/>
            <person name="Zwiers L.-H."/>
            <person name="Turgeon B."/>
            <person name="Goodwin S."/>
            <person name="Spatafora J."/>
            <person name="Crous P."/>
            <person name="Grigoriev I."/>
        </authorList>
    </citation>
    <scope>NUCLEOTIDE SEQUENCE</scope>
    <source>
        <strain evidence="2">CBS 675.92</strain>
    </source>
</reference>